<evidence type="ECO:0000256" key="2">
    <source>
        <dbReference type="SAM" id="MobiDB-lite"/>
    </source>
</evidence>
<feature type="compositionally biased region" description="Low complexity" evidence="2">
    <location>
        <begin position="286"/>
        <end position="304"/>
    </location>
</feature>
<accession>A0ABW1EW45</accession>
<dbReference type="PANTHER" id="PTHR36842">
    <property type="entry name" value="PROTEIN TOLB HOMOLOG"/>
    <property type="match status" value="1"/>
</dbReference>
<dbReference type="EMBL" id="JBHSOD010000016">
    <property type="protein sequence ID" value="MFC5886322.1"/>
    <property type="molecule type" value="Genomic_DNA"/>
</dbReference>
<feature type="region of interest" description="Disordered" evidence="2">
    <location>
        <begin position="1"/>
        <end position="23"/>
    </location>
</feature>
<sequence>MASEPAATAGAGRSGRDRAPGHRRAAVAVAVLVAAALAGTAAPAAAGPAGPPWTSTSRVSTGQDGAQPDGASWANGLSADGRYAVFSSTATNLVPGDTNGQTDVFVRDTWTGRIERISLAEDGSQGASGSYDGAISGNGRYVVFTSTAALAAGDTNGTEDVYVRDRWTGRTERLTTGDPSKDQTDRNSYRPSVSLDGRYVAFASTRTDLVPGGTAGLANIFVTDRWNGTTRLVTVGANGAAADRPSAEPVISADGSTVGFISKATNLLPPDGSGTPAFAPQPAGRQADAPAFAQPTAAEAAAEDAVPDHRPGVPSGAGRSASAPDAGPDAGASTGARANILKPRQYPFYLHDLRTGRTSGGSIGTDGVLHGAAGGSLSPDAHYALFSLPVTDPAQPGGSPGRHFQVFVRDLRQGTVRPIGTGPGGAALTGSSYDAVMAAGNRWVYFTSSADNLVADDTNQVEDVFRHDLWTGRTERVSVSSDGAQTAGSSYLPFIDALGSTALFTSEDGTLVAQDTNGASDAFTRRLPLF</sequence>
<evidence type="ECO:0000313" key="4">
    <source>
        <dbReference type="Proteomes" id="UP001596067"/>
    </source>
</evidence>
<keyword evidence="4" id="KW-1185">Reference proteome</keyword>
<organism evidence="3 4">
    <name type="scientific">Kitasatospora aburaviensis</name>
    <dbReference type="NCBI Taxonomy" id="67265"/>
    <lineage>
        <taxon>Bacteria</taxon>
        <taxon>Bacillati</taxon>
        <taxon>Actinomycetota</taxon>
        <taxon>Actinomycetes</taxon>
        <taxon>Kitasatosporales</taxon>
        <taxon>Streptomycetaceae</taxon>
        <taxon>Kitasatospora</taxon>
    </lineage>
</organism>
<name>A0ABW1EW45_9ACTN</name>
<dbReference type="RefSeq" id="WP_313761828.1">
    <property type="nucleotide sequence ID" value="NZ_BAAAVH010000101.1"/>
</dbReference>
<reference evidence="4" key="1">
    <citation type="journal article" date="2019" name="Int. J. Syst. Evol. Microbiol.">
        <title>The Global Catalogue of Microorganisms (GCM) 10K type strain sequencing project: providing services to taxonomists for standard genome sequencing and annotation.</title>
        <authorList>
            <consortium name="The Broad Institute Genomics Platform"/>
            <consortium name="The Broad Institute Genome Sequencing Center for Infectious Disease"/>
            <person name="Wu L."/>
            <person name="Ma J."/>
        </authorList>
    </citation>
    <scope>NUCLEOTIDE SEQUENCE [LARGE SCALE GENOMIC DNA]</scope>
    <source>
        <strain evidence="4">CGMCC 4.1469</strain>
    </source>
</reference>
<feature type="region of interest" description="Disordered" evidence="2">
    <location>
        <begin position="43"/>
        <end position="74"/>
    </location>
</feature>
<dbReference type="InterPro" id="IPR011042">
    <property type="entry name" value="6-blade_b-propeller_TolB-like"/>
</dbReference>
<dbReference type="Pfam" id="PF07676">
    <property type="entry name" value="PD40"/>
    <property type="match status" value="1"/>
</dbReference>
<feature type="compositionally biased region" description="Low complexity" evidence="2">
    <location>
        <begin position="320"/>
        <end position="336"/>
    </location>
</feature>
<dbReference type="SUPFAM" id="SSF69304">
    <property type="entry name" value="Tricorn protease N-terminal domain"/>
    <property type="match status" value="1"/>
</dbReference>
<proteinExistence type="inferred from homology"/>
<evidence type="ECO:0000256" key="1">
    <source>
        <dbReference type="ARBA" id="ARBA00009820"/>
    </source>
</evidence>
<evidence type="ECO:0000313" key="3">
    <source>
        <dbReference type="EMBL" id="MFC5886322.1"/>
    </source>
</evidence>
<dbReference type="Gene3D" id="2.120.10.30">
    <property type="entry name" value="TolB, C-terminal domain"/>
    <property type="match status" value="1"/>
</dbReference>
<comment type="similarity">
    <text evidence="1">Belongs to the TolB family.</text>
</comment>
<feature type="region of interest" description="Disordered" evidence="2">
    <location>
        <begin position="265"/>
        <end position="338"/>
    </location>
</feature>
<dbReference type="InterPro" id="IPR011659">
    <property type="entry name" value="WD40"/>
</dbReference>
<dbReference type="Proteomes" id="UP001596067">
    <property type="component" value="Unassembled WGS sequence"/>
</dbReference>
<dbReference type="PANTHER" id="PTHR36842:SF2">
    <property type="entry name" value="SLR0505 PROTEIN"/>
    <property type="match status" value="1"/>
</dbReference>
<gene>
    <name evidence="3" type="ORF">ACFP0N_15255</name>
</gene>
<dbReference type="SUPFAM" id="SSF82171">
    <property type="entry name" value="DPP6 N-terminal domain-like"/>
    <property type="match status" value="1"/>
</dbReference>
<feature type="compositionally biased region" description="Polar residues" evidence="2">
    <location>
        <begin position="53"/>
        <end position="64"/>
    </location>
</feature>
<comment type="caution">
    <text evidence="3">The sequence shown here is derived from an EMBL/GenBank/DDBJ whole genome shotgun (WGS) entry which is preliminary data.</text>
</comment>
<protein>
    <submittedName>
        <fullName evidence="3">TolB family protein</fullName>
    </submittedName>
</protein>